<comment type="caution">
    <text evidence="1">The sequence shown here is derived from an EMBL/GenBank/DDBJ whole genome shotgun (WGS) entry which is preliminary data.</text>
</comment>
<evidence type="ECO:0008006" key="3">
    <source>
        <dbReference type="Google" id="ProtNLM"/>
    </source>
</evidence>
<dbReference type="EMBL" id="LXEP01000045">
    <property type="protein sequence ID" value="OAT16808.1"/>
    <property type="molecule type" value="Genomic_DNA"/>
</dbReference>
<accession>A0A1B7HMG6</accession>
<evidence type="ECO:0000313" key="1">
    <source>
        <dbReference type="EMBL" id="OAT16808.1"/>
    </source>
</evidence>
<reference evidence="1 2" key="1">
    <citation type="submission" date="2016-04" db="EMBL/GenBank/DDBJ databases">
        <title>ATOL: Assembling a taxonomically balanced genome-scale reconstruction of the evolutionary history of the Enterobacteriaceae.</title>
        <authorList>
            <person name="Plunkett G.III."/>
            <person name="Neeno-Eckwall E.C."/>
            <person name="Glasner J.D."/>
            <person name="Perna N.T."/>
        </authorList>
    </citation>
    <scope>NUCLEOTIDE SEQUENCE [LARGE SCALE GENOMIC DNA]</scope>
    <source>
        <strain evidence="1 2">ATCC 51604</strain>
    </source>
</reference>
<name>A0A1B7HMG6_9ENTR</name>
<gene>
    <name evidence="1" type="ORF">M977_04427</name>
</gene>
<organism evidence="1 2">
    <name type="scientific">Buttiauxella gaviniae ATCC 51604</name>
    <dbReference type="NCBI Taxonomy" id="1354253"/>
    <lineage>
        <taxon>Bacteria</taxon>
        <taxon>Pseudomonadati</taxon>
        <taxon>Pseudomonadota</taxon>
        <taxon>Gammaproteobacteria</taxon>
        <taxon>Enterobacterales</taxon>
        <taxon>Enterobacteriaceae</taxon>
        <taxon>Buttiauxella</taxon>
    </lineage>
</organism>
<dbReference type="Proteomes" id="UP000078504">
    <property type="component" value="Unassembled WGS sequence"/>
</dbReference>
<protein>
    <recommendedName>
        <fullName evidence="3">Ead/Ea22-like family protein</fullName>
    </recommendedName>
</protein>
<proteinExistence type="predicted"/>
<dbReference type="PATRIC" id="fig|1354253.4.peg.4547"/>
<dbReference type="AlphaFoldDB" id="A0A1B7HMG6"/>
<sequence length="208" mass="23417">MDKGIEALIARLNERYGPTEVPKCRLCAGQLSLQRSGREGNVWACSGQIDDEHGWHYAPGRDIADTHYQESQWYDYSGGGDSDVMELIAELEQAQKDRENWRMSFDNERLRADKLASEQAKTYERIAYLEKTLRSTEETLIAAGDQISELEAAPPAPIVAENFDAWFRMVMRPAMEFSGIKDAEQKMVYSSTQLAWNAAVLNGGSDAK</sequence>
<evidence type="ECO:0000313" key="2">
    <source>
        <dbReference type="Proteomes" id="UP000078504"/>
    </source>
</evidence>